<evidence type="ECO:0000259" key="1">
    <source>
        <dbReference type="Pfam" id="PF19247"/>
    </source>
</evidence>
<evidence type="ECO:0000313" key="3">
    <source>
        <dbReference type="Proteomes" id="UP000192997"/>
    </source>
</evidence>
<dbReference type="Pfam" id="PF19247">
    <property type="entry name" value="DUF5895"/>
    <property type="match status" value="1"/>
</dbReference>
<dbReference type="EMBL" id="NBYN01000045">
    <property type="protein sequence ID" value="OSO90568.1"/>
    <property type="molecule type" value="Genomic_DNA"/>
</dbReference>
<dbReference type="RefSeq" id="WP_009343642.1">
    <property type="nucleotide sequence ID" value="NZ_NBYN01000045.1"/>
</dbReference>
<reference evidence="3" key="1">
    <citation type="submission" date="2017-04" db="EMBL/GenBank/DDBJ databases">
        <authorList>
            <person name="Abreu V.A."/>
            <person name="Popin R.V."/>
            <person name="Rigonato J."/>
            <person name="Andreote A.P."/>
            <person name="Schaker P.C."/>
            <person name="Hoff-Risseti C."/>
            <person name="Alvarenga D.O."/>
            <person name="Varani A.M."/>
            <person name="Fiore M.F."/>
        </authorList>
    </citation>
    <scope>NUCLEOTIDE SEQUENCE [LARGE SCALE GENOMIC DNA]</scope>
    <source>
        <strain evidence="3">CENA303</strain>
    </source>
</reference>
<organism evidence="2 3">
    <name type="scientific">Cylindrospermopsis raciborskii CENA303</name>
    <dbReference type="NCBI Taxonomy" id="1170769"/>
    <lineage>
        <taxon>Bacteria</taxon>
        <taxon>Bacillati</taxon>
        <taxon>Cyanobacteriota</taxon>
        <taxon>Cyanophyceae</taxon>
        <taxon>Nostocales</taxon>
        <taxon>Aphanizomenonaceae</taxon>
        <taxon>Cylindrospermopsis</taxon>
    </lineage>
</organism>
<gene>
    <name evidence="2" type="ORF">B7O87_09425</name>
</gene>
<comment type="caution">
    <text evidence="2">The sequence shown here is derived from an EMBL/GenBank/DDBJ whole genome shotgun (WGS) entry which is preliminary data.</text>
</comment>
<name>A0A1X4G6I0_9CYAN</name>
<protein>
    <recommendedName>
        <fullName evidence="1">DUF5895 domain-containing protein</fullName>
    </recommendedName>
</protein>
<accession>A0A1X4G6I0</accession>
<dbReference type="AlphaFoldDB" id="A0A1X4G6I0"/>
<evidence type="ECO:0000313" key="2">
    <source>
        <dbReference type="EMBL" id="OSO90568.1"/>
    </source>
</evidence>
<dbReference type="InterPro" id="IPR045414">
    <property type="entry name" value="DUF5895"/>
</dbReference>
<feature type="domain" description="DUF5895" evidence="1">
    <location>
        <begin position="11"/>
        <end position="164"/>
    </location>
</feature>
<sequence length="293" mass="32872">MITATANSKFDFEDEKFNAPPSQVLPWCQMINPRYGEDGLQSYGLAIKQDNAQAVGFKPDDNWQEIEYEFGSGDVDTVYITTTPRLVIIRRGPLSVQDRETKIRLGTFKDYKDDFLANKLKFKIYTRHLIFLVGENKKFLHHSPLQLTLSGVSGASFGKSYAEYQQGKLSGGFAGELEKAYAGFQKKSPVSKGSLFHAHGIFCPIIECEERGVEPNIIPVACTVDYKHPTPSTLTDYMIASDSPESQIICRTFEEHKEFGKEAIKPEISKGEVPGVTSSYVYADDEDFAYPPY</sequence>
<dbReference type="Proteomes" id="UP000192997">
    <property type="component" value="Unassembled WGS sequence"/>
</dbReference>
<proteinExistence type="predicted"/>